<feature type="compositionally biased region" description="Basic and acidic residues" evidence="1">
    <location>
        <begin position="12"/>
        <end position="22"/>
    </location>
</feature>
<proteinExistence type="predicted"/>
<dbReference type="Proteomes" id="UP001408356">
    <property type="component" value="Unassembled WGS sequence"/>
</dbReference>
<gene>
    <name evidence="2" type="ORF">SUNI508_10753</name>
</gene>
<name>A0ABR2UK38_9PEZI</name>
<keyword evidence="3" id="KW-1185">Reference proteome</keyword>
<evidence type="ECO:0000256" key="1">
    <source>
        <dbReference type="SAM" id="MobiDB-lite"/>
    </source>
</evidence>
<evidence type="ECO:0000313" key="3">
    <source>
        <dbReference type="Proteomes" id="UP001408356"/>
    </source>
</evidence>
<evidence type="ECO:0000313" key="2">
    <source>
        <dbReference type="EMBL" id="KAK9414983.1"/>
    </source>
</evidence>
<feature type="region of interest" description="Disordered" evidence="1">
    <location>
        <begin position="1"/>
        <end position="29"/>
    </location>
</feature>
<reference evidence="2 3" key="1">
    <citation type="journal article" date="2024" name="J. Plant Pathol.">
        <title>Sequence and assembly of the genome of Seiridium unicorne, isolate CBS 538.82, causal agent of cypress canker disease.</title>
        <authorList>
            <person name="Scali E."/>
            <person name="Rocca G.D."/>
            <person name="Danti R."/>
            <person name="Garbelotto M."/>
            <person name="Barberini S."/>
            <person name="Baroncelli R."/>
            <person name="Emiliani G."/>
        </authorList>
    </citation>
    <scope>NUCLEOTIDE SEQUENCE [LARGE SCALE GENOMIC DNA]</scope>
    <source>
        <strain evidence="2 3">BM-138-508</strain>
    </source>
</reference>
<dbReference type="EMBL" id="JARVKF010000420">
    <property type="protein sequence ID" value="KAK9414983.1"/>
    <property type="molecule type" value="Genomic_DNA"/>
</dbReference>
<accession>A0ABR2UK38</accession>
<comment type="caution">
    <text evidence="2">The sequence shown here is derived from an EMBL/GenBank/DDBJ whole genome shotgun (WGS) entry which is preliminary data.</text>
</comment>
<organism evidence="2 3">
    <name type="scientific">Seiridium unicorne</name>
    <dbReference type="NCBI Taxonomy" id="138068"/>
    <lineage>
        <taxon>Eukaryota</taxon>
        <taxon>Fungi</taxon>
        <taxon>Dikarya</taxon>
        <taxon>Ascomycota</taxon>
        <taxon>Pezizomycotina</taxon>
        <taxon>Sordariomycetes</taxon>
        <taxon>Xylariomycetidae</taxon>
        <taxon>Amphisphaeriales</taxon>
        <taxon>Sporocadaceae</taxon>
        <taxon>Seiridium</taxon>
    </lineage>
</organism>
<sequence>MRRAPSTPELIRNQESEANHRDKSPRRLNFINGTGLSSASFGKLRVFGVLGRPTSTFHGIISHRRPSLCHFLKFGVVAGAWEASLFAGAS</sequence>
<protein>
    <submittedName>
        <fullName evidence="2">Uncharacterized protein</fullName>
    </submittedName>
</protein>